<evidence type="ECO:0000259" key="4">
    <source>
        <dbReference type="PROSITE" id="PS51864"/>
    </source>
</evidence>
<keyword evidence="1 2" id="KW-0645">Protease</keyword>
<dbReference type="SMART" id="SM00235">
    <property type="entry name" value="ZnMc"/>
    <property type="match status" value="1"/>
</dbReference>
<feature type="non-terminal residue" evidence="5">
    <location>
        <position position="240"/>
    </location>
</feature>
<feature type="binding site" evidence="1">
    <location>
        <position position="193"/>
    </location>
    <ligand>
        <name>Zn(2+)</name>
        <dbReference type="ChEBI" id="CHEBI:29105"/>
        <note>catalytic</note>
    </ligand>
</feature>
<reference evidence="5" key="1">
    <citation type="submission" date="2020-07" db="EMBL/GenBank/DDBJ databases">
        <title>Clarias magur genome sequencing, assembly and annotation.</title>
        <authorList>
            <person name="Kushwaha B."/>
            <person name="Kumar R."/>
            <person name="Das P."/>
            <person name="Joshi C.G."/>
            <person name="Kumar D."/>
            <person name="Nagpure N.S."/>
            <person name="Pandey M."/>
            <person name="Agarwal S."/>
            <person name="Srivastava S."/>
            <person name="Singh M."/>
            <person name="Sahoo L."/>
            <person name="Jayasankar P."/>
            <person name="Meher P.K."/>
            <person name="Koringa P.G."/>
            <person name="Iquebal M.A."/>
            <person name="Das S.P."/>
            <person name="Bit A."/>
            <person name="Patnaik S."/>
            <person name="Patel N."/>
            <person name="Shah T.M."/>
            <person name="Hinsu A."/>
            <person name="Jena J.K."/>
        </authorList>
    </citation>
    <scope>NUCLEOTIDE SEQUENCE</scope>
    <source>
        <strain evidence="5">CIFAMagur01</strain>
        <tissue evidence="5">Testis</tissue>
    </source>
</reference>
<dbReference type="AlphaFoldDB" id="A0A8J4U659"/>
<keyword evidence="6" id="KW-1185">Reference proteome</keyword>
<dbReference type="PROSITE" id="PS51864">
    <property type="entry name" value="ASTACIN"/>
    <property type="match status" value="1"/>
</dbReference>
<dbReference type="SUPFAM" id="SSF55486">
    <property type="entry name" value="Metalloproteases ('zincins'), catalytic domain"/>
    <property type="match status" value="1"/>
</dbReference>
<keyword evidence="1 2" id="KW-0862">Zinc</keyword>
<dbReference type="PANTHER" id="PTHR10127">
    <property type="entry name" value="DISCOIDIN, CUB, EGF, LAMININ , AND ZINC METALLOPROTEASE DOMAIN CONTAINING"/>
    <property type="match status" value="1"/>
</dbReference>
<keyword evidence="3" id="KW-0812">Transmembrane</keyword>
<keyword evidence="3" id="KW-1133">Transmembrane helix</keyword>
<evidence type="ECO:0000313" key="5">
    <source>
        <dbReference type="EMBL" id="KAF5892977.1"/>
    </source>
</evidence>
<evidence type="ECO:0000256" key="3">
    <source>
        <dbReference type="SAM" id="Phobius"/>
    </source>
</evidence>
<evidence type="ECO:0000313" key="6">
    <source>
        <dbReference type="Proteomes" id="UP000727407"/>
    </source>
</evidence>
<dbReference type="GO" id="GO:0004222">
    <property type="term" value="F:metalloendopeptidase activity"/>
    <property type="evidence" value="ECO:0007669"/>
    <property type="project" value="UniProtKB-UniRule"/>
</dbReference>
<dbReference type="Gene3D" id="3.40.390.10">
    <property type="entry name" value="Collagenase (Catalytic Domain)"/>
    <property type="match status" value="1"/>
</dbReference>
<comment type="caution">
    <text evidence="1">Lacks conserved residue(s) required for the propagation of feature annotation.</text>
</comment>
<organism evidence="5 6">
    <name type="scientific">Clarias magur</name>
    <name type="common">Asian catfish</name>
    <name type="synonym">Macropteronotus magur</name>
    <dbReference type="NCBI Taxonomy" id="1594786"/>
    <lineage>
        <taxon>Eukaryota</taxon>
        <taxon>Metazoa</taxon>
        <taxon>Chordata</taxon>
        <taxon>Craniata</taxon>
        <taxon>Vertebrata</taxon>
        <taxon>Euteleostomi</taxon>
        <taxon>Actinopterygii</taxon>
        <taxon>Neopterygii</taxon>
        <taxon>Teleostei</taxon>
        <taxon>Ostariophysi</taxon>
        <taxon>Siluriformes</taxon>
        <taxon>Clariidae</taxon>
        <taxon>Clarias</taxon>
    </lineage>
</organism>
<dbReference type="OrthoDB" id="291007at2759"/>
<evidence type="ECO:0000256" key="1">
    <source>
        <dbReference type="PROSITE-ProRule" id="PRU01211"/>
    </source>
</evidence>
<comment type="caution">
    <text evidence="5">The sequence shown here is derived from an EMBL/GenBank/DDBJ whole genome shotgun (WGS) entry which is preliminary data.</text>
</comment>
<dbReference type="GO" id="GO:0008270">
    <property type="term" value="F:zinc ion binding"/>
    <property type="evidence" value="ECO:0007669"/>
    <property type="project" value="UniProtKB-UniRule"/>
</dbReference>
<accession>A0A8J4U659</accession>
<keyword evidence="1 2" id="KW-0479">Metal-binding</keyword>
<dbReference type="InterPro" id="IPR024079">
    <property type="entry name" value="MetalloPept_cat_dom_sf"/>
</dbReference>
<keyword evidence="3" id="KW-0472">Membrane</keyword>
<dbReference type="Pfam" id="PF01400">
    <property type="entry name" value="Astacin"/>
    <property type="match status" value="1"/>
</dbReference>
<feature type="transmembrane region" description="Helical" evidence="3">
    <location>
        <begin position="6"/>
        <end position="25"/>
    </location>
</feature>
<feature type="active site" evidence="1">
    <location>
        <position position="184"/>
    </location>
</feature>
<dbReference type="EMBL" id="QNUK01000462">
    <property type="protein sequence ID" value="KAF5892977.1"/>
    <property type="molecule type" value="Genomic_DNA"/>
</dbReference>
<evidence type="ECO:0000256" key="2">
    <source>
        <dbReference type="RuleBase" id="RU361183"/>
    </source>
</evidence>
<keyword evidence="1 2" id="KW-0378">Hydrolase</keyword>
<dbReference type="PANTHER" id="PTHR10127:SF899">
    <property type="entry name" value="ASTACIN-LIKE METALLOENDOPEPTIDASE-RELATED"/>
    <property type="match status" value="1"/>
</dbReference>
<dbReference type="Proteomes" id="UP000727407">
    <property type="component" value="Unassembled WGS sequence"/>
</dbReference>
<dbReference type="EC" id="3.4.24.-" evidence="2"/>
<proteinExistence type="predicted"/>
<feature type="domain" description="Peptidase M12A" evidence="4">
    <location>
        <begin position="85"/>
        <end position="240"/>
    </location>
</feature>
<gene>
    <name evidence="5" type="ORF">DAT39_017315</name>
</gene>
<dbReference type="InterPro" id="IPR006026">
    <property type="entry name" value="Peptidase_Metallo"/>
</dbReference>
<name>A0A8J4U659_CLAMG</name>
<dbReference type="InterPro" id="IPR001506">
    <property type="entry name" value="Peptidase_M12A"/>
</dbReference>
<comment type="cofactor">
    <cofactor evidence="1 2">
        <name>Zn(2+)</name>
        <dbReference type="ChEBI" id="CHEBI:29105"/>
    </cofactor>
    <text evidence="1 2">Binds 1 zinc ion per subunit.</text>
</comment>
<dbReference type="PRINTS" id="PR00480">
    <property type="entry name" value="ASTACIN"/>
</dbReference>
<feature type="binding site" evidence="1">
    <location>
        <position position="187"/>
    </location>
    <ligand>
        <name>Zn(2+)</name>
        <dbReference type="ChEBI" id="CHEBI:29105"/>
        <note>catalytic</note>
    </ligand>
</feature>
<protein>
    <recommendedName>
        <fullName evidence="2">Metalloendopeptidase</fullName>
        <ecNumber evidence="2">3.4.24.-</ecNumber>
    </recommendedName>
</protein>
<sequence>ATTLNVTLIMYLIQCIVLLLFSSVVQSYSIKALVNKTYEKPDNSIDQDYFSVSSILERANKNAGKSQGEFTIIHGDIAVYTGLGNADPCTSLQCKWRKGRNGKVKVPYVISRQYSSSERGVINRALKSFENLTCVQFRRRRNEEDYINIISDTGCYSFIGRRGGRQVVSLQRMGCVFHHIVQHELLHALGFHHEQARSDRDNHVRILLQNVIPGQEHNFNKVNTNNLGTPYDYDSVMHYS</sequence>
<feature type="non-terminal residue" evidence="5">
    <location>
        <position position="1"/>
    </location>
</feature>
<keyword evidence="1 2" id="KW-0482">Metalloprotease</keyword>
<dbReference type="GO" id="GO:0006508">
    <property type="term" value="P:proteolysis"/>
    <property type="evidence" value="ECO:0007669"/>
    <property type="project" value="UniProtKB-KW"/>
</dbReference>
<feature type="binding site" evidence="1">
    <location>
        <position position="183"/>
    </location>
    <ligand>
        <name>Zn(2+)</name>
        <dbReference type="ChEBI" id="CHEBI:29105"/>
        <note>catalytic</note>
    </ligand>
</feature>